<dbReference type="Proteomes" id="UP000269438">
    <property type="component" value="Unassembled WGS sequence"/>
</dbReference>
<feature type="domain" description="Solute-binding protein family 3/N-terminal" evidence="3">
    <location>
        <begin position="71"/>
        <end position="302"/>
    </location>
</feature>
<comment type="caution">
    <text evidence="4">The sequence shown here is derived from an EMBL/GenBank/DDBJ whole genome shotgun (WGS) entry which is preliminary data.</text>
</comment>
<dbReference type="SMART" id="SM00062">
    <property type="entry name" value="PBPb"/>
    <property type="match status" value="1"/>
</dbReference>
<accession>A0A3L7AVM6</accession>
<sequence>MVIGAAVLALLAAGITWGLVAGPLRPQQTDATEERVYSDPDQQRERVRTPAIPEAVAELSASGFAPATAGKLTVAISPFTPPLGYVSENGATVGSEPDTAQLIADGLGLTLNLVVVSWADWPLGVESGKYDLVISNVGVTEERKDLFDFATYRRGLHAFTVAADSRITRIAEAKDVAGLTLVVGSGTNQEQILLNWDQANRAAGLKPLTLQYFDDEAASLLALKSGRVDGILGPNPSAIFRATADQEVRVVGTVEAGWPDISDVGAATARGNGLAQPVHTVLQTLIDTGTLARALEPWGVAEEILPTSALNPPGLPRREK</sequence>
<dbReference type="Gene3D" id="3.40.190.10">
    <property type="entry name" value="Periplasmic binding protein-like II"/>
    <property type="match status" value="2"/>
</dbReference>
<dbReference type="SUPFAM" id="SSF53850">
    <property type="entry name" value="Periplasmic binding protein-like II"/>
    <property type="match status" value="1"/>
</dbReference>
<dbReference type="PANTHER" id="PTHR35936:SF17">
    <property type="entry name" value="ARGININE-BINDING EXTRACELLULAR PROTEIN ARTP"/>
    <property type="match status" value="1"/>
</dbReference>
<dbReference type="Pfam" id="PF00497">
    <property type="entry name" value="SBP_bac_3"/>
    <property type="match status" value="1"/>
</dbReference>
<evidence type="ECO:0000256" key="1">
    <source>
        <dbReference type="ARBA" id="ARBA00022729"/>
    </source>
</evidence>
<keyword evidence="5" id="KW-1185">Reference proteome</keyword>
<feature type="region of interest" description="Disordered" evidence="2">
    <location>
        <begin position="28"/>
        <end position="48"/>
    </location>
</feature>
<gene>
    <name evidence="4" type="ORF">D9V34_07050</name>
</gene>
<feature type="compositionally biased region" description="Basic and acidic residues" evidence="2">
    <location>
        <begin position="32"/>
        <end position="48"/>
    </location>
</feature>
<dbReference type="OrthoDB" id="4633994at2"/>
<dbReference type="InterPro" id="IPR001638">
    <property type="entry name" value="Solute-binding_3/MltF_N"/>
</dbReference>
<evidence type="ECO:0000256" key="2">
    <source>
        <dbReference type="SAM" id="MobiDB-lite"/>
    </source>
</evidence>
<name>A0A3L7AVM6_9MICO</name>
<reference evidence="4 5" key="1">
    <citation type="submission" date="2018-10" db="EMBL/GenBank/DDBJ databases">
        <authorList>
            <person name="Li J."/>
        </authorList>
    </citation>
    <scope>NUCLEOTIDE SEQUENCE [LARGE SCALE GENOMIC DNA]</scope>
    <source>
        <strain evidence="4 5">JCM 11654</strain>
    </source>
</reference>
<evidence type="ECO:0000259" key="3">
    <source>
        <dbReference type="SMART" id="SM00062"/>
    </source>
</evidence>
<organism evidence="4 5">
    <name type="scientific">Mycetocola lacteus</name>
    <dbReference type="NCBI Taxonomy" id="76637"/>
    <lineage>
        <taxon>Bacteria</taxon>
        <taxon>Bacillati</taxon>
        <taxon>Actinomycetota</taxon>
        <taxon>Actinomycetes</taxon>
        <taxon>Micrococcales</taxon>
        <taxon>Microbacteriaceae</taxon>
        <taxon>Mycetocola</taxon>
    </lineage>
</organism>
<proteinExistence type="predicted"/>
<dbReference type="PANTHER" id="PTHR35936">
    <property type="entry name" value="MEMBRANE-BOUND LYTIC MUREIN TRANSGLYCOSYLASE F"/>
    <property type="match status" value="1"/>
</dbReference>
<evidence type="ECO:0000313" key="5">
    <source>
        <dbReference type="Proteomes" id="UP000269438"/>
    </source>
</evidence>
<dbReference type="CDD" id="cd01004">
    <property type="entry name" value="PBP2_MidA_like"/>
    <property type="match status" value="1"/>
</dbReference>
<protein>
    <submittedName>
        <fullName evidence="4">ABC transporter substrate-binding protein</fullName>
    </submittedName>
</protein>
<dbReference type="EMBL" id="RCUY01000005">
    <property type="protein sequence ID" value="RLP83362.1"/>
    <property type="molecule type" value="Genomic_DNA"/>
</dbReference>
<keyword evidence="1" id="KW-0732">Signal</keyword>
<evidence type="ECO:0000313" key="4">
    <source>
        <dbReference type="EMBL" id="RLP83362.1"/>
    </source>
</evidence>
<dbReference type="AlphaFoldDB" id="A0A3L7AVM6"/>